<keyword evidence="3 4" id="KW-0326">Glycosidase</keyword>
<dbReference type="Pfam" id="PF07745">
    <property type="entry name" value="Glyco_hydro_53"/>
    <property type="match status" value="1"/>
</dbReference>
<dbReference type="InterPro" id="IPR011683">
    <property type="entry name" value="Glyco_hydro_53"/>
</dbReference>
<reference evidence="5" key="2">
    <citation type="submission" date="2021-04" db="EMBL/GenBank/DDBJ databases">
        <authorList>
            <person name="Gilroy R."/>
        </authorList>
    </citation>
    <scope>NUCLEOTIDE SEQUENCE</scope>
    <source>
        <strain evidence="5">ChiW19-954</strain>
    </source>
</reference>
<dbReference type="AlphaFoldDB" id="A0A9D2NRG0"/>
<dbReference type="GO" id="GO:0015926">
    <property type="term" value="F:glucosidase activity"/>
    <property type="evidence" value="ECO:0007669"/>
    <property type="project" value="InterPro"/>
</dbReference>
<evidence type="ECO:0000256" key="2">
    <source>
        <dbReference type="ARBA" id="ARBA00022801"/>
    </source>
</evidence>
<comment type="similarity">
    <text evidence="1 4">Belongs to the glycosyl hydrolase 53 family.</text>
</comment>
<evidence type="ECO:0000313" key="6">
    <source>
        <dbReference type="Proteomes" id="UP000823890"/>
    </source>
</evidence>
<dbReference type="GO" id="GO:0045490">
    <property type="term" value="P:pectin catabolic process"/>
    <property type="evidence" value="ECO:0007669"/>
    <property type="project" value="TreeGrafter"/>
</dbReference>
<evidence type="ECO:0000256" key="4">
    <source>
        <dbReference type="RuleBase" id="RU361192"/>
    </source>
</evidence>
<gene>
    <name evidence="5" type="ORF">H9758_12505</name>
</gene>
<sequence length="370" mass="42382">MESFIKGMDVSSLKELEELGAKYYKDGQEKELLEILKEYGVNSIRLRLWNDPYSESGVPYGAGTNDLKTTTELAKRVLAKGMGFLLDLHYSDFWADPGKQRIPKAWRGMDVPRLEQAVYEYTRQVLLSLKEHEVFPTMIQVGNELSNGLLWPYGKVPQYDNIARFLNAGIRAVRSVDPDLPVMLHLDNGGNNALYREWFDEFMKRGEEFEVIGLSYYPFWHGTLQDLEDNMHDISARYGKELIVAEVSMGHTMEDYAFYEQLGENERKGMATKPELAAKVEYPMTPQGQSDFMQDFLTRISRVKGTRGFYYWEPGWLPVPGSGWANDEALAYIEEQGPGGNEWANQALFNYRGNALKALDTIRDFVTVQP</sequence>
<dbReference type="GO" id="GO:0031218">
    <property type="term" value="F:arabinogalactan endo-1,4-beta-galactosidase activity"/>
    <property type="evidence" value="ECO:0007669"/>
    <property type="project" value="UniProtKB-EC"/>
</dbReference>
<dbReference type="SUPFAM" id="SSF51445">
    <property type="entry name" value="(Trans)glycosidases"/>
    <property type="match status" value="1"/>
</dbReference>
<organism evidence="5 6">
    <name type="scientific">Candidatus Mediterraneibacter faecipullorum</name>
    <dbReference type="NCBI Taxonomy" id="2838670"/>
    <lineage>
        <taxon>Bacteria</taxon>
        <taxon>Bacillati</taxon>
        <taxon>Bacillota</taxon>
        <taxon>Clostridia</taxon>
        <taxon>Lachnospirales</taxon>
        <taxon>Lachnospiraceae</taxon>
        <taxon>Mediterraneibacter</taxon>
    </lineage>
</organism>
<dbReference type="EC" id="3.2.1.89" evidence="4"/>
<dbReference type="Gene3D" id="3.20.20.80">
    <property type="entry name" value="Glycosidases"/>
    <property type="match status" value="1"/>
</dbReference>
<accession>A0A9D2NRG0</accession>
<evidence type="ECO:0000256" key="3">
    <source>
        <dbReference type="ARBA" id="ARBA00023295"/>
    </source>
</evidence>
<comment type="catalytic activity">
    <reaction evidence="4">
        <text>The enzyme specifically hydrolyzes (1-&gt;4)-beta-D-galactosidic linkages in type I arabinogalactans.</text>
        <dbReference type="EC" id="3.2.1.89"/>
    </reaction>
</comment>
<comment type="caution">
    <text evidence="5">The sequence shown here is derived from an EMBL/GenBank/DDBJ whole genome shotgun (WGS) entry which is preliminary data.</text>
</comment>
<keyword evidence="2 4" id="KW-0378">Hydrolase</keyword>
<dbReference type="PANTHER" id="PTHR34983:SF2">
    <property type="entry name" value="ENDO-BETA-1,4-GALACTANASE"/>
    <property type="match status" value="1"/>
</dbReference>
<protein>
    <recommendedName>
        <fullName evidence="4">Arabinogalactan endo-beta-1,4-galactanase</fullName>
        <ecNumber evidence="4">3.2.1.89</ecNumber>
    </recommendedName>
</protein>
<name>A0A9D2NRG0_9FIRM</name>
<dbReference type="Proteomes" id="UP000823890">
    <property type="component" value="Unassembled WGS sequence"/>
</dbReference>
<reference evidence="5" key="1">
    <citation type="journal article" date="2021" name="PeerJ">
        <title>Extensive microbial diversity within the chicken gut microbiome revealed by metagenomics and culture.</title>
        <authorList>
            <person name="Gilroy R."/>
            <person name="Ravi A."/>
            <person name="Getino M."/>
            <person name="Pursley I."/>
            <person name="Horton D.L."/>
            <person name="Alikhan N.F."/>
            <person name="Baker D."/>
            <person name="Gharbi K."/>
            <person name="Hall N."/>
            <person name="Watson M."/>
            <person name="Adriaenssens E.M."/>
            <person name="Foster-Nyarko E."/>
            <person name="Jarju S."/>
            <person name="Secka A."/>
            <person name="Antonio M."/>
            <person name="Oren A."/>
            <person name="Chaudhuri R.R."/>
            <person name="La Ragione R."/>
            <person name="Hildebrand F."/>
            <person name="Pallen M.J."/>
        </authorList>
    </citation>
    <scope>NUCLEOTIDE SEQUENCE</scope>
    <source>
        <strain evidence="5">ChiW19-954</strain>
    </source>
</reference>
<evidence type="ECO:0000256" key="1">
    <source>
        <dbReference type="ARBA" id="ARBA00010687"/>
    </source>
</evidence>
<dbReference type="EMBL" id="DWWO01000147">
    <property type="protein sequence ID" value="HJC35388.1"/>
    <property type="molecule type" value="Genomic_DNA"/>
</dbReference>
<proteinExistence type="inferred from homology"/>
<dbReference type="PANTHER" id="PTHR34983">
    <property type="entry name" value="ARABINOGALACTAN ENDO-BETA-1,4-GALACTANASE A"/>
    <property type="match status" value="1"/>
</dbReference>
<evidence type="ECO:0000313" key="5">
    <source>
        <dbReference type="EMBL" id="HJC35388.1"/>
    </source>
</evidence>
<dbReference type="InterPro" id="IPR017853">
    <property type="entry name" value="GH"/>
</dbReference>